<dbReference type="Proteomes" id="UP001210925">
    <property type="component" value="Unassembled WGS sequence"/>
</dbReference>
<dbReference type="GO" id="GO:0016020">
    <property type="term" value="C:membrane"/>
    <property type="evidence" value="ECO:0007669"/>
    <property type="project" value="UniProtKB-SubCell"/>
</dbReference>
<dbReference type="InterPro" id="IPR004299">
    <property type="entry name" value="MBOAT_fam"/>
</dbReference>
<evidence type="ECO:0000256" key="5">
    <source>
        <dbReference type="ARBA" id="ARBA00023136"/>
    </source>
</evidence>
<dbReference type="GO" id="GO:0008374">
    <property type="term" value="F:O-acyltransferase activity"/>
    <property type="evidence" value="ECO:0007669"/>
    <property type="project" value="TreeGrafter"/>
</dbReference>
<gene>
    <name evidence="7" type="primary">GUP1</name>
    <name evidence="7" type="ORF">HK103_001121</name>
</gene>
<keyword evidence="5 6" id="KW-0472">Membrane</keyword>
<feature type="transmembrane region" description="Helical" evidence="6">
    <location>
        <begin position="43"/>
        <end position="62"/>
    </location>
</feature>
<evidence type="ECO:0000313" key="7">
    <source>
        <dbReference type="EMBL" id="KAJ3252876.1"/>
    </source>
</evidence>
<dbReference type="InterPro" id="IPR051085">
    <property type="entry name" value="MB_O-acyltransferase"/>
</dbReference>
<reference evidence="7" key="1">
    <citation type="submission" date="2020-05" db="EMBL/GenBank/DDBJ databases">
        <title>Phylogenomic resolution of chytrid fungi.</title>
        <authorList>
            <person name="Stajich J.E."/>
            <person name="Amses K."/>
            <person name="Simmons R."/>
            <person name="Seto K."/>
            <person name="Myers J."/>
            <person name="Bonds A."/>
            <person name="Quandt C.A."/>
            <person name="Barry K."/>
            <person name="Liu P."/>
            <person name="Grigoriev I."/>
            <person name="Longcore J.E."/>
            <person name="James T.Y."/>
        </authorList>
    </citation>
    <scope>NUCLEOTIDE SEQUENCE</scope>
    <source>
        <strain evidence="7">PLAUS21</strain>
    </source>
</reference>
<evidence type="ECO:0000256" key="1">
    <source>
        <dbReference type="ARBA" id="ARBA00004141"/>
    </source>
</evidence>
<dbReference type="PANTHER" id="PTHR13285">
    <property type="entry name" value="ACYLTRANSFERASE"/>
    <property type="match status" value="1"/>
</dbReference>
<comment type="caution">
    <text evidence="7">The sequence shown here is derived from an EMBL/GenBank/DDBJ whole genome shotgun (WGS) entry which is preliminary data.</text>
</comment>
<proteinExistence type="inferred from homology"/>
<dbReference type="AlphaFoldDB" id="A0AAD5Y5H2"/>
<keyword evidence="4 6" id="KW-1133">Transmembrane helix</keyword>
<feature type="transmembrane region" description="Helical" evidence="6">
    <location>
        <begin position="83"/>
        <end position="103"/>
    </location>
</feature>
<organism evidence="7 8">
    <name type="scientific">Boothiomyces macroporosus</name>
    <dbReference type="NCBI Taxonomy" id="261099"/>
    <lineage>
        <taxon>Eukaryota</taxon>
        <taxon>Fungi</taxon>
        <taxon>Fungi incertae sedis</taxon>
        <taxon>Chytridiomycota</taxon>
        <taxon>Chytridiomycota incertae sedis</taxon>
        <taxon>Chytridiomycetes</taxon>
        <taxon>Rhizophydiales</taxon>
        <taxon>Terramycetaceae</taxon>
        <taxon>Boothiomyces</taxon>
    </lineage>
</organism>
<name>A0AAD5Y5H2_9FUNG</name>
<accession>A0AAD5Y5H2</accession>
<keyword evidence="8" id="KW-1185">Reference proteome</keyword>
<feature type="transmembrane region" description="Helical" evidence="6">
    <location>
        <begin position="115"/>
        <end position="136"/>
    </location>
</feature>
<evidence type="ECO:0000256" key="6">
    <source>
        <dbReference type="SAM" id="Phobius"/>
    </source>
</evidence>
<dbReference type="EMBL" id="JADGKB010000127">
    <property type="protein sequence ID" value="KAJ3252876.1"/>
    <property type="molecule type" value="Genomic_DNA"/>
</dbReference>
<feature type="transmembrane region" description="Helical" evidence="6">
    <location>
        <begin position="245"/>
        <end position="273"/>
    </location>
</feature>
<dbReference type="PANTHER" id="PTHR13285:SF18">
    <property type="entry name" value="PROTEIN-CYSTEINE N-PALMITOYLTRANSFERASE RASP"/>
    <property type="match status" value="1"/>
</dbReference>
<evidence type="ECO:0000256" key="2">
    <source>
        <dbReference type="ARBA" id="ARBA00010323"/>
    </source>
</evidence>
<comment type="similarity">
    <text evidence="2">Belongs to the membrane-bound acyltransferase family.</text>
</comment>
<evidence type="ECO:0000313" key="8">
    <source>
        <dbReference type="Proteomes" id="UP001210925"/>
    </source>
</evidence>
<dbReference type="Pfam" id="PF03062">
    <property type="entry name" value="MBOAT"/>
    <property type="match status" value="1"/>
</dbReference>
<dbReference type="GO" id="GO:0005783">
    <property type="term" value="C:endoplasmic reticulum"/>
    <property type="evidence" value="ECO:0007669"/>
    <property type="project" value="TreeGrafter"/>
</dbReference>
<evidence type="ECO:0000256" key="4">
    <source>
        <dbReference type="ARBA" id="ARBA00022989"/>
    </source>
</evidence>
<protein>
    <submittedName>
        <fullName evidence="7">Glycerol transporter</fullName>
    </submittedName>
</protein>
<feature type="transmembrane region" description="Helical" evidence="6">
    <location>
        <begin position="216"/>
        <end position="236"/>
    </location>
</feature>
<evidence type="ECO:0000256" key="3">
    <source>
        <dbReference type="ARBA" id="ARBA00022692"/>
    </source>
</evidence>
<dbReference type="GO" id="GO:0006506">
    <property type="term" value="P:GPI anchor biosynthetic process"/>
    <property type="evidence" value="ECO:0007669"/>
    <property type="project" value="TreeGrafter"/>
</dbReference>
<sequence length="289" mass="34207">MDRHWALNGEGELDYEKHCGKCSECNDFQCQKARIIKPTNYSLFNYLVYMLYAPLYLAGPIISFNDFTNQMNSRKTINIKTTIMIGIVLLMELMMHNLYVVAIKNAKAFKGFSSLEIYCLGYFNLKFIWLKLMIIWRFFRMWAMYDDIETTENMTRCITNQYSAQEFWKHWHSSYNKFLIRYLYVPLGGKQYKMLNTFCIFTFVAIWHDINLQLLAWGWLISVFILPEIIGTRLFCTPRNKEKSWYLDVCALGGVFNLLQMITANLVGFAVGIDGIIEMYHEMWNYEGK</sequence>
<keyword evidence="3 6" id="KW-0812">Transmembrane</keyword>
<comment type="subcellular location">
    <subcellularLocation>
        <location evidence="1">Membrane</location>
        <topology evidence="1">Multi-pass membrane protein</topology>
    </subcellularLocation>
</comment>